<comment type="similarity">
    <text evidence="2 6">Belongs to the FAD-dependent glycerol-3-phosphate dehydrogenase family.</text>
</comment>
<dbReference type="PANTHER" id="PTHR11985:SF15">
    <property type="entry name" value="GLYCEROL-3-PHOSPHATE DEHYDROGENASE, MITOCHONDRIAL"/>
    <property type="match status" value="1"/>
</dbReference>
<keyword evidence="4" id="KW-0274">FAD</keyword>
<name>A0ABY5ZN63_9BACT</name>
<dbReference type="EMBL" id="CP092109">
    <property type="protein sequence ID" value="UWZ80548.1"/>
    <property type="molecule type" value="Genomic_DNA"/>
</dbReference>
<dbReference type="InterPro" id="IPR031656">
    <property type="entry name" value="DAO_C"/>
</dbReference>
<dbReference type="PROSITE" id="PS51257">
    <property type="entry name" value="PROKAR_LIPOPROTEIN"/>
    <property type="match status" value="1"/>
</dbReference>
<evidence type="ECO:0000256" key="5">
    <source>
        <dbReference type="ARBA" id="ARBA00023002"/>
    </source>
</evidence>
<evidence type="ECO:0000259" key="7">
    <source>
        <dbReference type="Pfam" id="PF01266"/>
    </source>
</evidence>
<dbReference type="PANTHER" id="PTHR11985">
    <property type="entry name" value="GLYCEROL-3-PHOSPHATE DEHYDROGENASE"/>
    <property type="match status" value="1"/>
</dbReference>
<evidence type="ECO:0000256" key="6">
    <source>
        <dbReference type="RuleBase" id="RU361217"/>
    </source>
</evidence>
<dbReference type="Proteomes" id="UP001060414">
    <property type="component" value="Chromosome"/>
</dbReference>
<evidence type="ECO:0000256" key="4">
    <source>
        <dbReference type="ARBA" id="ARBA00022827"/>
    </source>
</evidence>
<comment type="cofactor">
    <cofactor evidence="1 6">
        <name>FAD</name>
        <dbReference type="ChEBI" id="CHEBI:57692"/>
    </cofactor>
</comment>
<gene>
    <name evidence="9" type="ORF">L9S41_03895</name>
</gene>
<evidence type="ECO:0000256" key="1">
    <source>
        <dbReference type="ARBA" id="ARBA00001974"/>
    </source>
</evidence>
<feature type="domain" description="Alpha-glycerophosphate oxidase C-terminal" evidence="8">
    <location>
        <begin position="401"/>
        <end position="522"/>
    </location>
</feature>
<evidence type="ECO:0000259" key="8">
    <source>
        <dbReference type="Pfam" id="PF16901"/>
    </source>
</evidence>
<dbReference type="Gene3D" id="3.30.9.10">
    <property type="entry name" value="D-Amino Acid Oxidase, subunit A, domain 2"/>
    <property type="match status" value="1"/>
</dbReference>
<dbReference type="SUPFAM" id="SSF51905">
    <property type="entry name" value="FAD/NAD(P)-binding domain"/>
    <property type="match status" value="1"/>
</dbReference>
<dbReference type="EC" id="1.1.5.3" evidence="6"/>
<dbReference type="PROSITE" id="PS00977">
    <property type="entry name" value="FAD_G3PDH_1"/>
    <property type="match status" value="1"/>
</dbReference>
<feature type="domain" description="FAD dependent oxidoreductase" evidence="7">
    <location>
        <begin position="17"/>
        <end position="378"/>
    </location>
</feature>
<dbReference type="Pfam" id="PF01266">
    <property type="entry name" value="DAO"/>
    <property type="match status" value="1"/>
</dbReference>
<organism evidence="9 10">
    <name type="scientific">Geoalkalibacter halelectricus</name>
    <dbReference type="NCBI Taxonomy" id="2847045"/>
    <lineage>
        <taxon>Bacteria</taxon>
        <taxon>Pseudomonadati</taxon>
        <taxon>Thermodesulfobacteriota</taxon>
        <taxon>Desulfuromonadia</taxon>
        <taxon>Desulfuromonadales</taxon>
        <taxon>Geoalkalibacteraceae</taxon>
        <taxon>Geoalkalibacter</taxon>
    </lineage>
</organism>
<evidence type="ECO:0000313" key="9">
    <source>
        <dbReference type="EMBL" id="UWZ80548.1"/>
    </source>
</evidence>
<dbReference type="PROSITE" id="PS00978">
    <property type="entry name" value="FAD_G3PDH_2"/>
    <property type="match status" value="1"/>
</dbReference>
<proteinExistence type="inferred from homology"/>
<evidence type="ECO:0000313" key="10">
    <source>
        <dbReference type="Proteomes" id="UP001060414"/>
    </source>
</evidence>
<dbReference type="InterPro" id="IPR038299">
    <property type="entry name" value="DAO_C_sf"/>
</dbReference>
<dbReference type="Gene3D" id="1.10.8.870">
    <property type="entry name" value="Alpha-glycerophosphate oxidase, cap domain"/>
    <property type="match status" value="1"/>
</dbReference>
<dbReference type="InterPro" id="IPR006076">
    <property type="entry name" value="FAD-dep_OxRdtase"/>
</dbReference>
<comment type="catalytic activity">
    <reaction evidence="6">
        <text>a quinone + sn-glycerol 3-phosphate = dihydroxyacetone phosphate + a quinol</text>
        <dbReference type="Rhea" id="RHEA:18977"/>
        <dbReference type="ChEBI" id="CHEBI:24646"/>
        <dbReference type="ChEBI" id="CHEBI:57597"/>
        <dbReference type="ChEBI" id="CHEBI:57642"/>
        <dbReference type="ChEBI" id="CHEBI:132124"/>
        <dbReference type="EC" id="1.1.5.3"/>
    </reaction>
</comment>
<evidence type="ECO:0000256" key="2">
    <source>
        <dbReference type="ARBA" id="ARBA00007330"/>
    </source>
</evidence>
<dbReference type="RefSeq" id="WP_260748904.1">
    <property type="nucleotide sequence ID" value="NZ_CP092109.1"/>
</dbReference>
<keyword evidence="10" id="KW-1185">Reference proteome</keyword>
<dbReference type="SUPFAM" id="SSF54373">
    <property type="entry name" value="FAD-linked reductases, C-terminal domain"/>
    <property type="match status" value="1"/>
</dbReference>
<dbReference type="InterPro" id="IPR000447">
    <property type="entry name" value="G3P_DH_FAD-dep"/>
</dbReference>
<dbReference type="Pfam" id="PF16901">
    <property type="entry name" value="DAO_C"/>
    <property type="match status" value="1"/>
</dbReference>
<dbReference type="PRINTS" id="PR01001">
    <property type="entry name" value="FADG3PDH"/>
</dbReference>
<dbReference type="Gene3D" id="3.50.50.60">
    <property type="entry name" value="FAD/NAD(P)-binding domain"/>
    <property type="match status" value="1"/>
</dbReference>
<dbReference type="InterPro" id="IPR036188">
    <property type="entry name" value="FAD/NAD-bd_sf"/>
</dbReference>
<reference evidence="9" key="1">
    <citation type="journal article" date="2022" name="Environ. Microbiol.">
        <title>Geoalkalibacter halelectricus SAP #1 sp. nov. possessing extracellular electron transfer and mineral#reducing capabilities from a haloalkaline environment.</title>
        <authorList>
            <person name="Yadav S."/>
            <person name="Singh R."/>
            <person name="Sundharam S.S."/>
            <person name="Chaudhary S."/>
            <person name="Krishnamurthi S."/>
            <person name="Patil S.A."/>
        </authorList>
    </citation>
    <scope>NUCLEOTIDE SEQUENCE</scope>
    <source>
        <strain evidence="9">SAP-1</strain>
    </source>
</reference>
<sequence>MNREQTLRALQSPQPFDLLVVGGGATGCGIAVDAAARGLRVALVEKRDYGEGTSSRSTKLVHGGVRYLEMAVRGLDRAQYQLVKDGLRERGLILRNAPHLAHRLPLVTPIYNWLEVPYVFAGLKLYDTLAGRKSLGSSRLIGREEALRRFPLLKAEGLKAGVLYYDGQFNDVRMIQALVATARRQGAVTANHVEVVELIREGGRLRGARVRDAIGGEEFIIRARGVINATGPFADHIRRLDDPETRPLLKASSGIHIVLDKHFAPPGAGLMIPKTEDGRVLFILPWQGRTLIGTTDEPAAIVDHPRPSQADIAYLLRHVRRYFNLDLTPDHIRSTWSGLRPLLDAPQSSDTARLVRDHLVQISPAGLLTIVGGKWTTYRKMAEDAVDRAVQAFSLAPASTCVTAELALHGAQGFDPHGAPGLARDHGLAAEVAAHLHQTYGGCAAQVAELAQGDLGERLHPEYPLIGAEVVHAAREEQAERLADVLVRRTALALLDLQAAAAAAARTAEILARELGWDEARRREELQVFQHQVETAI</sequence>
<accession>A0ABY5ZN63</accession>
<evidence type="ECO:0000256" key="3">
    <source>
        <dbReference type="ARBA" id="ARBA00022630"/>
    </source>
</evidence>
<keyword evidence="3 6" id="KW-0285">Flavoprotein</keyword>
<protein>
    <recommendedName>
        <fullName evidence="6">Glycerol-3-phosphate dehydrogenase</fullName>
        <ecNumber evidence="6">1.1.5.3</ecNumber>
    </recommendedName>
</protein>
<keyword evidence="5 6" id="KW-0560">Oxidoreductase</keyword>